<accession>A0A8T1Y5P5</accession>
<dbReference type="Proteomes" id="UP000694240">
    <property type="component" value="Chromosome 12"/>
</dbReference>
<proteinExistence type="predicted"/>
<keyword evidence="2" id="KW-1185">Reference proteome</keyword>
<sequence>AYDPMRLYQRLLLLNRHNSPEPPTAAELPVVEESINQTIQINEPDRSSM</sequence>
<gene>
    <name evidence="1" type="ORF">ISN45_Aa07g023280</name>
</gene>
<dbReference type="AlphaFoldDB" id="A0A8T1Y5P5"/>
<feature type="non-terminal residue" evidence="1">
    <location>
        <position position="1"/>
    </location>
</feature>
<reference evidence="1 2" key="1">
    <citation type="submission" date="2020-12" db="EMBL/GenBank/DDBJ databases">
        <title>Concerted genomic and epigenomic changes stabilize Arabidopsis allopolyploids.</title>
        <authorList>
            <person name="Chen Z."/>
        </authorList>
    </citation>
    <scope>NUCLEOTIDE SEQUENCE [LARGE SCALE GENOMIC DNA]</scope>
    <source>
        <strain evidence="1">Allo738</strain>
        <tissue evidence="1">Leaf</tissue>
    </source>
</reference>
<dbReference type="EMBL" id="JAEFBK010000012">
    <property type="protein sequence ID" value="KAG7542337.1"/>
    <property type="molecule type" value="Genomic_DNA"/>
</dbReference>
<evidence type="ECO:0000313" key="2">
    <source>
        <dbReference type="Proteomes" id="UP000694240"/>
    </source>
</evidence>
<name>A0A8T1Y5P5_9BRAS</name>
<protein>
    <submittedName>
        <fullName evidence="1">Uncharacterized protein</fullName>
    </submittedName>
</protein>
<organism evidence="1 2">
    <name type="scientific">Arabidopsis thaliana x Arabidopsis arenosa</name>
    <dbReference type="NCBI Taxonomy" id="1240361"/>
    <lineage>
        <taxon>Eukaryota</taxon>
        <taxon>Viridiplantae</taxon>
        <taxon>Streptophyta</taxon>
        <taxon>Embryophyta</taxon>
        <taxon>Tracheophyta</taxon>
        <taxon>Spermatophyta</taxon>
        <taxon>Magnoliopsida</taxon>
        <taxon>eudicotyledons</taxon>
        <taxon>Gunneridae</taxon>
        <taxon>Pentapetalae</taxon>
        <taxon>rosids</taxon>
        <taxon>malvids</taxon>
        <taxon>Brassicales</taxon>
        <taxon>Brassicaceae</taxon>
        <taxon>Camelineae</taxon>
        <taxon>Arabidopsis</taxon>
    </lineage>
</organism>
<comment type="caution">
    <text evidence="1">The sequence shown here is derived from an EMBL/GenBank/DDBJ whole genome shotgun (WGS) entry which is preliminary data.</text>
</comment>
<evidence type="ECO:0000313" key="1">
    <source>
        <dbReference type="EMBL" id="KAG7542337.1"/>
    </source>
</evidence>